<gene>
    <name evidence="2" type="ORF">BXU00_01095</name>
</gene>
<dbReference type="Proteomes" id="UP000266622">
    <property type="component" value="Unassembled WGS sequence"/>
</dbReference>
<organism evidence="2 3">
    <name type="scientific">Candidatus Nanoclepta minutus</name>
    <dbReference type="NCBI Taxonomy" id="1940235"/>
    <lineage>
        <taxon>Archaea</taxon>
        <taxon>Nanobdellota</taxon>
        <taxon>Candidatus Nanoclepta</taxon>
    </lineage>
</organism>
<dbReference type="EMBL" id="MWMI01000001">
    <property type="protein sequence ID" value="RIB35678.1"/>
    <property type="molecule type" value="Genomic_DNA"/>
</dbReference>
<dbReference type="InterPro" id="IPR000825">
    <property type="entry name" value="SUF_FeS_clus_asmbl_SufBD_core"/>
</dbReference>
<dbReference type="GO" id="GO:0016226">
    <property type="term" value="P:iron-sulfur cluster assembly"/>
    <property type="evidence" value="ECO:0007669"/>
    <property type="project" value="InterPro"/>
</dbReference>
<accession>A0A397WNN4</accession>
<comment type="caution">
    <text evidence="2">The sequence shown here is derived from an EMBL/GenBank/DDBJ whole genome shotgun (WGS) entry which is preliminary data.</text>
</comment>
<sequence>MVEFFRNYFPKSFDGYPIKRIDLSVVDNKVNLDVSSNSINIFNIKLSGRSNIIMSLNDLKKSLIYLDLEVIEGSEASFIVYGKVSSDIYLGISSSLSKESKLSIEEKLYIEGKMVNIAKIIIPKGSVGSYAVLDQKIVSYGESLFINLPILIIKEPKCKAEHLSKKIRLDEDQLFYLKSKGMSDDGIKKVLERYFTTL</sequence>
<dbReference type="Pfam" id="PF01458">
    <property type="entry name" value="SUFBD_core"/>
    <property type="match status" value="1"/>
</dbReference>
<dbReference type="AlphaFoldDB" id="A0A397WNN4"/>
<evidence type="ECO:0000313" key="3">
    <source>
        <dbReference type="Proteomes" id="UP000266622"/>
    </source>
</evidence>
<protein>
    <recommendedName>
        <fullName evidence="1">SUF system FeS cluster assembly SufBD core domain-containing protein</fullName>
    </recommendedName>
</protein>
<name>A0A397WNN4_9ARCH</name>
<dbReference type="InterPro" id="IPR037284">
    <property type="entry name" value="SUF_FeS_clus_asmbl_SufBD_sf"/>
</dbReference>
<proteinExistence type="predicted"/>
<dbReference type="SUPFAM" id="SSF101960">
    <property type="entry name" value="Stabilizer of iron transporter SufD"/>
    <property type="match status" value="1"/>
</dbReference>
<reference evidence="2 3" key="1">
    <citation type="journal article" date="2018" name="Syst. Appl. Microbiol.">
        <title>A new symbiotic nanoarchaeote (Candidatus Nanoclepta minutus) and its host (Zestosphaera tikiterensis gen. nov., sp. nov.) from a New Zealand hot spring.</title>
        <authorList>
            <person name="St John E."/>
            <person name="Liu Y."/>
            <person name="Podar M."/>
            <person name="Stott M.B."/>
            <person name="Meneghin J."/>
            <person name="Chen Z."/>
            <person name="Lagutin K."/>
            <person name="Mitchell K."/>
            <person name="Reysenbach A.L."/>
        </authorList>
    </citation>
    <scope>NUCLEOTIDE SEQUENCE [LARGE SCALE GENOMIC DNA]</scope>
    <source>
        <strain evidence="2">NZ3</strain>
    </source>
</reference>
<feature type="domain" description="SUF system FeS cluster assembly SufBD core" evidence="1">
    <location>
        <begin position="118"/>
        <end position="190"/>
    </location>
</feature>
<evidence type="ECO:0000259" key="1">
    <source>
        <dbReference type="Pfam" id="PF01458"/>
    </source>
</evidence>
<evidence type="ECO:0000313" key="2">
    <source>
        <dbReference type="EMBL" id="RIB35678.1"/>
    </source>
</evidence>